<comment type="similarity">
    <text evidence="1">Belongs to the ATP12 family.</text>
</comment>
<organism evidence="4 5">
    <name type="scientific">Phenylobacterium montanum</name>
    <dbReference type="NCBI Taxonomy" id="2823693"/>
    <lineage>
        <taxon>Bacteria</taxon>
        <taxon>Pseudomonadati</taxon>
        <taxon>Pseudomonadota</taxon>
        <taxon>Alphaproteobacteria</taxon>
        <taxon>Caulobacterales</taxon>
        <taxon>Caulobacteraceae</taxon>
        <taxon>Phenylobacterium</taxon>
    </lineage>
</organism>
<dbReference type="SUPFAM" id="SSF160909">
    <property type="entry name" value="ATP12-like"/>
    <property type="match status" value="1"/>
</dbReference>
<dbReference type="KEGG" id="caul:KCG34_00650"/>
<dbReference type="InterPro" id="IPR023335">
    <property type="entry name" value="ATP12_ortho_dom_sf"/>
</dbReference>
<dbReference type="Pfam" id="PF07542">
    <property type="entry name" value="ATP12"/>
    <property type="match status" value="1"/>
</dbReference>
<sequence length="240" mass="26110">MSIPTDRLERPKRFYKSAAAGPLDEGFGVLLDARPLRTPAGARLIAPTQALASLIAEEWGAQAQVIDLDRMPATRLAFTTLDRVGEARAEVVAEVVRYAGSDLLCYHADAPAALAERQAKAWGPILDWARHGLGLDFTPTEGIVHRAQPGPTLRRVGDLAEALDDFQLSGLVFATALYGSAILALAVQRERLTAEDAYELARLDEAFQEEKWGLDEEAAARAEHHRGDARMIGGWFQALA</sequence>
<keyword evidence="5" id="KW-1185">Reference proteome</keyword>
<dbReference type="InterPro" id="IPR011419">
    <property type="entry name" value="ATP12_ATP_synth-F1-assembly"/>
</dbReference>
<gene>
    <name evidence="4" type="ORF">KCG34_00650</name>
</gene>
<dbReference type="PANTHER" id="PTHR21013">
    <property type="entry name" value="ATP SYNTHASE MITOCHONDRIAL F1 COMPLEX ASSEMBLY FACTOR 2/ATP12 PROTEIN, MITOCHONDRIAL PRECURSOR"/>
    <property type="match status" value="1"/>
</dbReference>
<dbReference type="Proteomes" id="UP000676409">
    <property type="component" value="Chromosome"/>
</dbReference>
<name>A0A975IVC7_9CAUL</name>
<evidence type="ECO:0000256" key="2">
    <source>
        <dbReference type="ARBA" id="ARBA00022946"/>
    </source>
</evidence>
<protein>
    <submittedName>
        <fullName evidence="4">ATPase</fullName>
    </submittedName>
</protein>
<evidence type="ECO:0000313" key="5">
    <source>
        <dbReference type="Proteomes" id="UP000676409"/>
    </source>
</evidence>
<accession>A0A975IVC7</accession>
<dbReference type="AlphaFoldDB" id="A0A975IVC7"/>
<dbReference type="PANTHER" id="PTHR21013:SF10">
    <property type="entry name" value="ATP SYNTHASE MITOCHONDRIAL F1 COMPLEX ASSEMBLY FACTOR 2"/>
    <property type="match status" value="1"/>
</dbReference>
<keyword evidence="3" id="KW-0143">Chaperone</keyword>
<dbReference type="GO" id="GO:0043461">
    <property type="term" value="P:proton-transporting ATP synthase complex assembly"/>
    <property type="evidence" value="ECO:0007669"/>
    <property type="project" value="InterPro"/>
</dbReference>
<evidence type="ECO:0000313" key="4">
    <source>
        <dbReference type="EMBL" id="QUD88439.1"/>
    </source>
</evidence>
<dbReference type="EMBL" id="CP073078">
    <property type="protein sequence ID" value="QUD88439.1"/>
    <property type="molecule type" value="Genomic_DNA"/>
</dbReference>
<evidence type="ECO:0000256" key="3">
    <source>
        <dbReference type="ARBA" id="ARBA00023186"/>
    </source>
</evidence>
<dbReference type="Gene3D" id="1.10.3580.10">
    <property type="entry name" value="ATP12 ATPase"/>
    <property type="match status" value="1"/>
</dbReference>
<keyword evidence="2" id="KW-0809">Transit peptide</keyword>
<dbReference type="Gene3D" id="3.30.2180.10">
    <property type="entry name" value="ATP12-like"/>
    <property type="match status" value="1"/>
</dbReference>
<proteinExistence type="inferred from homology"/>
<dbReference type="InterPro" id="IPR042272">
    <property type="entry name" value="ATP12_ATP_synth-F1-assembly_N"/>
</dbReference>
<evidence type="ECO:0000256" key="1">
    <source>
        <dbReference type="ARBA" id="ARBA00008231"/>
    </source>
</evidence>
<dbReference type="RefSeq" id="WP_211938489.1">
    <property type="nucleotide sequence ID" value="NZ_CP073078.1"/>
</dbReference>
<reference evidence="4" key="1">
    <citation type="submission" date="2021-04" db="EMBL/GenBank/DDBJ databases">
        <title>The complete genome sequence of Caulobacter sp. S6.</title>
        <authorList>
            <person name="Tang Y."/>
            <person name="Ouyang W."/>
            <person name="Liu Q."/>
            <person name="Huang B."/>
            <person name="Guo Z."/>
            <person name="Lei P."/>
        </authorList>
    </citation>
    <scope>NUCLEOTIDE SEQUENCE</scope>
    <source>
        <strain evidence="4">S6</strain>
    </source>
</reference>